<evidence type="ECO:0000313" key="2">
    <source>
        <dbReference type="EMBL" id="AXI08316.1"/>
    </source>
</evidence>
<evidence type="ECO:0000256" key="1">
    <source>
        <dbReference type="SAM" id="Phobius"/>
    </source>
</evidence>
<reference evidence="3" key="1">
    <citation type="submission" date="2017-11" db="EMBL/GenBank/DDBJ databases">
        <authorList>
            <person name="Zhu W."/>
        </authorList>
    </citation>
    <scope>NUCLEOTIDE SEQUENCE [LARGE SCALE GENOMIC DNA]</scope>
    <source>
        <strain evidence="3">160</strain>
    </source>
</reference>
<sequence>MSINQALFYFGNNLREIIVALITLGLILLVGVYYGEKNGEQDQTGAEVLKIFRLKMASDIHFYLVY</sequence>
<organism evidence="2 3">
    <name type="scientific">Oceanobacillus zhaokaii</name>
    <dbReference type="NCBI Taxonomy" id="2052660"/>
    <lineage>
        <taxon>Bacteria</taxon>
        <taxon>Bacillati</taxon>
        <taxon>Bacillota</taxon>
        <taxon>Bacilli</taxon>
        <taxon>Bacillales</taxon>
        <taxon>Bacillaceae</taxon>
        <taxon>Oceanobacillus</taxon>
    </lineage>
</organism>
<keyword evidence="1" id="KW-0812">Transmembrane</keyword>
<dbReference type="KEGG" id="ocn:CUC15_04940"/>
<keyword evidence="3" id="KW-1185">Reference proteome</keyword>
<feature type="transmembrane region" description="Helical" evidence="1">
    <location>
        <begin position="17"/>
        <end position="35"/>
    </location>
</feature>
<dbReference type="Proteomes" id="UP000253908">
    <property type="component" value="Chromosome"/>
</dbReference>
<name>A0A345PE86_9BACI</name>
<evidence type="ECO:0000313" key="3">
    <source>
        <dbReference type="Proteomes" id="UP000253908"/>
    </source>
</evidence>
<keyword evidence="1" id="KW-1133">Transmembrane helix</keyword>
<accession>A0A345PE86</accession>
<proteinExistence type="predicted"/>
<protein>
    <submittedName>
        <fullName evidence="2">Uncharacterized protein</fullName>
    </submittedName>
</protein>
<dbReference type="AlphaFoldDB" id="A0A345PE86"/>
<keyword evidence="1" id="KW-0472">Membrane</keyword>
<dbReference type="EMBL" id="CP024848">
    <property type="protein sequence ID" value="AXI08316.1"/>
    <property type="molecule type" value="Genomic_DNA"/>
</dbReference>
<gene>
    <name evidence="2" type="ORF">CUC15_04940</name>
</gene>